<evidence type="ECO:0000256" key="3">
    <source>
        <dbReference type="ARBA" id="ARBA00023163"/>
    </source>
</evidence>
<dbReference type="InterPro" id="IPR023772">
    <property type="entry name" value="DNA-bd_HTH_TetR-type_CS"/>
</dbReference>
<evidence type="ECO:0000256" key="1">
    <source>
        <dbReference type="ARBA" id="ARBA00023015"/>
    </source>
</evidence>
<dbReference type="Gene3D" id="1.10.357.10">
    <property type="entry name" value="Tetracycline Repressor, domain 2"/>
    <property type="match status" value="1"/>
</dbReference>
<keyword evidence="7" id="KW-1185">Reference proteome</keyword>
<dbReference type="PRINTS" id="PR00455">
    <property type="entry name" value="HTHTETR"/>
</dbReference>
<evidence type="ECO:0000256" key="4">
    <source>
        <dbReference type="PROSITE-ProRule" id="PRU00335"/>
    </source>
</evidence>
<keyword evidence="3" id="KW-0804">Transcription</keyword>
<evidence type="ECO:0000313" key="7">
    <source>
        <dbReference type="Proteomes" id="UP000053235"/>
    </source>
</evidence>
<reference evidence="7" key="1">
    <citation type="submission" date="2015-07" db="EMBL/GenBank/DDBJ databases">
        <authorList>
            <person name="Rodrigo-Torres Lidia"/>
            <person name="Arahal R.David."/>
        </authorList>
    </citation>
    <scope>NUCLEOTIDE SEQUENCE [LARGE SCALE GENOMIC DNA]</scope>
    <source>
        <strain evidence="7">CECT 5112</strain>
    </source>
</reference>
<dbReference type="Pfam" id="PF00440">
    <property type="entry name" value="TetR_N"/>
    <property type="match status" value="1"/>
</dbReference>
<dbReference type="SUPFAM" id="SSF48498">
    <property type="entry name" value="Tetracyclin repressor-like, C-terminal domain"/>
    <property type="match status" value="1"/>
</dbReference>
<evidence type="ECO:0000313" key="6">
    <source>
        <dbReference type="EMBL" id="CTQ63903.1"/>
    </source>
</evidence>
<dbReference type="PROSITE" id="PS01081">
    <property type="entry name" value="HTH_TETR_1"/>
    <property type="match status" value="1"/>
</dbReference>
<dbReference type="PROSITE" id="PS50977">
    <property type="entry name" value="HTH_TETR_2"/>
    <property type="match status" value="1"/>
</dbReference>
<gene>
    <name evidence="6" type="primary">comR_1</name>
    <name evidence="6" type="ORF">LAX5112_00109</name>
</gene>
<evidence type="ECO:0000259" key="5">
    <source>
        <dbReference type="PROSITE" id="PS50977"/>
    </source>
</evidence>
<protein>
    <submittedName>
        <fullName evidence="6">Copper outer membrane regulator</fullName>
    </submittedName>
</protein>
<evidence type="ECO:0000256" key="2">
    <source>
        <dbReference type="ARBA" id="ARBA00023125"/>
    </source>
</evidence>
<keyword evidence="2 4" id="KW-0238">DNA-binding</keyword>
<dbReference type="PANTHER" id="PTHR47506:SF1">
    <property type="entry name" value="HTH-TYPE TRANSCRIPTIONAL REGULATOR YJDC"/>
    <property type="match status" value="1"/>
</dbReference>
<name>A0A0M6ZR51_9HYPH</name>
<dbReference type="RefSeq" id="WP_055670143.1">
    <property type="nucleotide sequence ID" value="NZ_CXWD01000001.1"/>
</dbReference>
<dbReference type="AlphaFoldDB" id="A0A0M6ZR51"/>
<dbReference type="EMBL" id="CXWD01000001">
    <property type="protein sequence ID" value="CTQ63903.1"/>
    <property type="molecule type" value="Genomic_DNA"/>
</dbReference>
<dbReference type="Proteomes" id="UP000053235">
    <property type="component" value="Unassembled WGS sequence"/>
</dbReference>
<keyword evidence="1" id="KW-0805">Transcription regulation</keyword>
<proteinExistence type="predicted"/>
<dbReference type="Gene3D" id="1.10.10.60">
    <property type="entry name" value="Homeodomain-like"/>
    <property type="match status" value="1"/>
</dbReference>
<sequence>MTMERKRGRPRSFDETAILDKIMQVFWEHGYSATSLDQIAEATNLNRPSLYAAFGSKKDMYLKVINRFADMMQAHLAAAGDFDGPLNARFKAILLAAIDLYTGKTPVSASRFGCLAISTLPAETTQDPEFLDALNKVMSRMDRGFARLIETGSNNRFETEEAAQIGQQFAVMLHGISVRARAGENTNSLKALAGNMVDRLLPEDSG</sequence>
<feature type="DNA-binding region" description="H-T-H motif" evidence="4">
    <location>
        <begin position="35"/>
        <end position="54"/>
    </location>
</feature>
<dbReference type="InterPro" id="IPR036271">
    <property type="entry name" value="Tet_transcr_reg_TetR-rel_C_sf"/>
</dbReference>
<dbReference type="STRING" id="388408.LAX5112_00109"/>
<dbReference type="GO" id="GO:0003677">
    <property type="term" value="F:DNA binding"/>
    <property type="evidence" value="ECO:0007669"/>
    <property type="project" value="UniProtKB-UniRule"/>
</dbReference>
<dbReference type="PANTHER" id="PTHR47506">
    <property type="entry name" value="TRANSCRIPTIONAL REGULATORY PROTEIN"/>
    <property type="match status" value="1"/>
</dbReference>
<dbReference type="SUPFAM" id="SSF46689">
    <property type="entry name" value="Homeodomain-like"/>
    <property type="match status" value="1"/>
</dbReference>
<feature type="domain" description="HTH tetR-type" evidence="5">
    <location>
        <begin position="12"/>
        <end position="72"/>
    </location>
</feature>
<accession>A0A0M6ZR51</accession>
<dbReference type="OrthoDB" id="9779746at2"/>
<dbReference type="InterPro" id="IPR009057">
    <property type="entry name" value="Homeodomain-like_sf"/>
</dbReference>
<organism evidence="6 7">
    <name type="scientific">Roseibium alexandrii</name>
    <dbReference type="NCBI Taxonomy" id="388408"/>
    <lineage>
        <taxon>Bacteria</taxon>
        <taxon>Pseudomonadati</taxon>
        <taxon>Pseudomonadota</taxon>
        <taxon>Alphaproteobacteria</taxon>
        <taxon>Hyphomicrobiales</taxon>
        <taxon>Stappiaceae</taxon>
        <taxon>Roseibium</taxon>
    </lineage>
</organism>
<dbReference type="InterPro" id="IPR001647">
    <property type="entry name" value="HTH_TetR"/>
</dbReference>